<gene>
    <name evidence="2" type="ORF">H4F98_07275</name>
</gene>
<reference evidence="2 3" key="1">
    <citation type="submission" date="2020-08" db="EMBL/GenBank/DDBJ databases">
        <authorList>
            <person name="Xu S."/>
            <person name="Li A."/>
        </authorList>
    </citation>
    <scope>NUCLEOTIDE SEQUENCE [LARGE SCALE GENOMIC DNA]</scope>
    <source>
        <strain evidence="2 3">119BY6-57</strain>
    </source>
</reference>
<keyword evidence="3" id="KW-1185">Reference proteome</keyword>
<accession>A0A7W3Y5T4</accession>
<keyword evidence="1" id="KW-0175">Coiled coil</keyword>
<proteinExistence type="predicted"/>
<protein>
    <submittedName>
        <fullName evidence="2">Uncharacterized protein</fullName>
    </submittedName>
</protein>
<name>A0A7W3Y5T4_9GAMM</name>
<evidence type="ECO:0000313" key="2">
    <source>
        <dbReference type="EMBL" id="MBB1060374.1"/>
    </source>
</evidence>
<dbReference type="EMBL" id="JACHTF010000006">
    <property type="protein sequence ID" value="MBB1060374.1"/>
    <property type="molecule type" value="Genomic_DNA"/>
</dbReference>
<dbReference type="Proteomes" id="UP000523196">
    <property type="component" value="Unassembled WGS sequence"/>
</dbReference>
<evidence type="ECO:0000313" key="3">
    <source>
        <dbReference type="Proteomes" id="UP000523196"/>
    </source>
</evidence>
<organism evidence="2 3">
    <name type="scientific">Marilutibacter spongiae</name>
    <dbReference type="NCBI Taxonomy" id="2025720"/>
    <lineage>
        <taxon>Bacteria</taxon>
        <taxon>Pseudomonadati</taxon>
        <taxon>Pseudomonadota</taxon>
        <taxon>Gammaproteobacteria</taxon>
        <taxon>Lysobacterales</taxon>
        <taxon>Lysobacteraceae</taxon>
        <taxon>Marilutibacter</taxon>
    </lineage>
</organism>
<feature type="coiled-coil region" evidence="1">
    <location>
        <begin position="27"/>
        <end position="92"/>
    </location>
</feature>
<comment type="caution">
    <text evidence="2">The sequence shown here is derived from an EMBL/GenBank/DDBJ whole genome shotgun (WGS) entry which is preliminary data.</text>
</comment>
<sequence length="95" mass="11441">MDKPNEHPPVVTVEKLKAFQETCRLMEEVNERRSKRQQERITELEAEVARLREDAERYRWLKDKADLVTKFLLLERREADEWDEEIDAARAKEGE</sequence>
<dbReference type="RefSeq" id="WP_182686278.1">
    <property type="nucleotide sequence ID" value="NZ_JACHTF010000006.1"/>
</dbReference>
<dbReference type="AlphaFoldDB" id="A0A7W3Y5T4"/>
<evidence type="ECO:0000256" key="1">
    <source>
        <dbReference type="SAM" id="Coils"/>
    </source>
</evidence>